<evidence type="ECO:0000313" key="1">
    <source>
        <dbReference type="EMBL" id="VDN10903.1"/>
    </source>
</evidence>
<sequence length="248" mass="28983">MPSPCSNPLDPDKVAVIIQIKWRSYMDILVFKYLQRLLVHSKELVAEDVLKYINPREAALADTAAGLVVRLRLNGVRFCANFELYSAQRPVKDMGITIPKNYAFKKRDGVAYWNNRNSFSMRRCQQKTCHKLTREQNWYERVDGNDWRPITNEMLVAFVPNPIFANRNKLKVRKPQFRRVMPNYFTKAEGNSKDPPLATETDFYSAILDLLKNVTAREAELEDDDLVAWTQKLDFDKYIQELEELSKL</sequence>
<dbReference type="OrthoDB" id="10253073at2759"/>
<dbReference type="AlphaFoldDB" id="A0A3P7LJH3"/>
<evidence type="ECO:0000313" key="2">
    <source>
        <dbReference type="Proteomes" id="UP000281553"/>
    </source>
</evidence>
<dbReference type="PANTHER" id="PTHR33504:SF2">
    <property type="entry name" value="PROTEIN MFI"/>
    <property type="match status" value="1"/>
</dbReference>
<gene>
    <name evidence="1" type="ORF">DILT_LOCUS6734</name>
</gene>
<proteinExistence type="predicted"/>
<dbReference type="Proteomes" id="UP000281553">
    <property type="component" value="Unassembled WGS sequence"/>
</dbReference>
<keyword evidence="2" id="KW-1185">Reference proteome</keyword>
<protein>
    <submittedName>
        <fullName evidence="1">Uncharacterized protein</fullName>
    </submittedName>
</protein>
<reference evidence="1 2" key="1">
    <citation type="submission" date="2018-11" db="EMBL/GenBank/DDBJ databases">
        <authorList>
            <consortium name="Pathogen Informatics"/>
        </authorList>
    </citation>
    <scope>NUCLEOTIDE SEQUENCE [LARGE SCALE GENOMIC DNA]</scope>
</reference>
<dbReference type="PANTHER" id="PTHR33504">
    <property type="entry name" value="NADH DEHYDROGENASE (UBIQUINONE) 1 BETA SUBCOMPLEX, 4"/>
    <property type="match status" value="1"/>
</dbReference>
<accession>A0A3P7LJH3</accession>
<organism evidence="1 2">
    <name type="scientific">Dibothriocephalus latus</name>
    <name type="common">Fish tapeworm</name>
    <name type="synonym">Diphyllobothrium latum</name>
    <dbReference type="NCBI Taxonomy" id="60516"/>
    <lineage>
        <taxon>Eukaryota</taxon>
        <taxon>Metazoa</taxon>
        <taxon>Spiralia</taxon>
        <taxon>Lophotrochozoa</taxon>
        <taxon>Platyhelminthes</taxon>
        <taxon>Cestoda</taxon>
        <taxon>Eucestoda</taxon>
        <taxon>Diphyllobothriidea</taxon>
        <taxon>Diphyllobothriidae</taxon>
        <taxon>Dibothriocephalus</taxon>
    </lineage>
</organism>
<name>A0A3P7LJH3_DIBLA</name>
<dbReference type="EMBL" id="UYRU01050247">
    <property type="protein sequence ID" value="VDN10903.1"/>
    <property type="molecule type" value="Genomic_DNA"/>
</dbReference>